<sequence>MENVNTEIANMETPDKKVCSSTPDVTPYQDPLVVFIARRAPIITDASLEEQKTWLNPAFRDLKENFEYKYGEITNRPYAICPMIHVSFEPIDPDSDSFKSMRDVLLWGRGLQCEVILVTNHWDAITSHEESFVNIFRDFRDVPVRLRVWGICDPHEPPIFHEFDVHRLCDHFRGLIKLDQDPAYRVYMRMVPEVKETRLTLVRGVQMMEELIGQRQEQMRVNIMRHL</sequence>
<evidence type="ECO:0000313" key="3">
    <source>
        <dbReference type="Proteomes" id="UP001149079"/>
    </source>
</evidence>
<dbReference type="GeneID" id="81400036"/>
<dbReference type="OrthoDB" id="4352039at2759"/>
<evidence type="ECO:0000256" key="1">
    <source>
        <dbReference type="SAM" id="MobiDB-lite"/>
    </source>
</evidence>
<protein>
    <submittedName>
        <fullName evidence="2">Uncharacterized protein</fullName>
    </submittedName>
</protein>
<dbReference type="EMBL" id="JAPQKL010000001">
    <property type="protein sequence ID" value="KAJ5145558.1"/>
    <property type="molecule type" value="Genomic_DNA"/>
</dbReference>
<reference evidence="2" key="1">
    <citation type="submission" date="2022-11" db="EMBL/GenBank/DDBJ databases">
        <authorList>
            <person name="Petersen C."/>
        </authorList>
    </citation>
    <scope>NUCLEOTIDE SEQUENCE</scope>
    <source>
        <strain evidence="2">IBT 22155</strain>
    </source>
</reference>
<accession>A0A9W9HF57</accession>
<dbReference type="Proteomes" id="UP001149079">
    <property type="component" value="Unassembled WGS sequence"/>
</dbReference>
<proteinExistence type="predicted"/>
<reference evidence="2" key="2">
    <citation type="journal article" date="2023" name="IMA Fungus">
        <title>Comparative genomic study of the Penicillium genus elucidates a diverse pangenome and 15 lateral gene transfer events.</title>
        <authorList>
            <person name="Petersen C."/>
            <person name="Sorensen T."/>
            <person name="Nielsen M.R."/>
            <person name="Sondergaard T.E."/>
            <person name="Sorensen J.L."/>
            <person name="Fitzpatrick D.A."/>
            <person name="Frisvad J.C."/>
            <person name="Nielsen K.L."/>
        </authorList>
    </citation>
    <scope>NUCLEOTIDE SEQUENCE</scope>
    <source>
        <strain evidence="2">IBT 22155</strain>
    </source>
</reference>
<comment type="caution">
    <text evidence="2">The sequence shown here is derived from an EMBL/GenBank/DDBJ whole genome shotgun (WGS) entry which is preliminary data.</text>
</comment>
<keyword evidence="3" id="KW-1185">Reference proteome</keyword>
<name>A0A9W9HF57_9EURO</name>
<dbReference type="RefSeq" id="XP_056526032.1">
    <property type="nucleotide sequence ID" value="XM_056660866.1"/>
</dbReference>
<gene>
    <name evidence="2" type="ORF">N7515_000122</name>
</gene>
<feature type="region of interest" description="Disordered" evidence="1">
    <location>
        <begin position="1"/>
        <end position="22"/>
    </location>
</feature>
<evidence type="ECO:0000313" key="2">
    <source>
        <dbReference type="EMBL" id="KAJ5145558.1"/>
    </source>
</evidence>
<organism evidence="2 3">
    <name type="scientific">Penicillium bovifimosum</name>
    <dbReference type="NCBI Taxonomy" id="126998"/>
    <lineage>
        <taxon>Eukaryota</taxon>
        <taxon>Fungi</taxon>
        <taxon>Dikarya</taxon>
        <taxon>Ascomycota</taxon>
        <taxon>Pezizomycotina</taxon>
        <taxon>Eurotiomycetes</taxon>
        <taxon>Eurotiomycetidae</taxon>
        <taxon>Eurotiales</taxon>
        <taxon>Aspergillaceae</taxon>
        <taxon>Penicillium</taxon>
    </lineage>
</organism>
<dbReference type="AlphaFoldDB" id="A0A9W9HF57"/>